<accession>A0ABR5SHQ7</accession>
<protein>
    <recommendedName>
        <fullName evidence="3">BrnT family toxin</fullName>
    </recommendedName>
</protein>
<organism evidence="1 2">
    <name type="scientific">Candidatus Magnetominusculus xianensis</name>
    <dbReference type="NCBI Taxonomy" id="1748249"/>
    <lineage>
        <taxon>Bacteria</taxon>
        <taxon>Pseudomonadati</taxon>
        <taxon>Nitrospirota</taxon>
        <taxon>Nitrospiria</taxon>
        <taxon>Nitrospirales</taxon>
        <taxon>Nitrospiraceae</taxon>
        <taxon>Candidatus Magnetominusculus</taxon>
    </lineage>
</organism>
<sequence length="89" mass="10677">MIFEWSEQKRQSVLKARNLDFIDARYLFDGRRLCTVPSPRGTEQRWLSIGDINGKLIAVVWTWRDDAIRIITMRRARDEEKRRYQALHG</sequence>
<dbReference type="Proteomes" id="UP000060487">
    <property type="component" value="Unassembled WGS sequence"/>
</dbReference>
<dbReference type="Gene3D" id="3.10.450.530">
    <property type="entry name" value="Ribonuclease toxin, BrnT, of type II toxin-antitoxin system"/>
    <property type="match status" value="1"/>
</dbReference>
<dbReference type="RefSeq" id="WP_236861496.1">
    <property type="nucleotide sequence ID" value="NZ_LNQR01000030.1"/>
</dbReference>
<name>A0ABR5SHQ7_9BACT</name>
<evidence type="ECO:0000313" key="1">
    <source>
        <dbReference type="EMBL" id="KWT91690.1"/>
    </source>
</evidence>
<dbReference type="InterPro" id="IPR007460">
    <property type="entry name" value="BrnT_toxin"/>
</dbReference>
<comment type="caution">
    <text evidence="1">The sequence shown here is derived from an EMBL/GenBank/DDBJ whole genome shotgun (WGS) entry which is preliminary data.</text>
</comment>
<dbReference type="InterPro" id="IPR038573">
    <property type="entry name" value="BrnT_sf"/>
</dbReference>
<evidence type="ECO:0008006" key="3">
    <source>
        <dbReference type="Google" id="ProtNLM"/>
    </source>
</evidence>
<evidence type="ECO:0000313" key="2">
    <source>
        <dbReference type="Proteomes" id="UP000060487"/>
    </source>
</evidence>
<dbReference type="EMBL" id="LNQR01000030">
    <property type="protein sequence ID" value="KWT91690.1"/>
    <property type="molecule type" value="Genomic_DNA"/>
</dbReference>
<gene>
    <name evidence="1" type="ORF">ASN18_0808</name>
</gene>
<keyword evidence="2" id="KW-1185">Reference proteome</keyword>
<proteinExistence type="predicted"/>
<dbReference type="Pfam" id="PF04365">
    <property type="entry name" value="BrnT_toxin"/>
    <property type="match status" value="1"/>
</dbReference>
<reference evidence="1 2" key="1">
    <citation type="submission" date="2015-11" db="EMBL/GenBank/DDBJ databases">
        <authorList>
            <person name="Lin W."/>
        </authorList>
    </citation>
    <scope>NUCLEOTIDE SEQUENCE [LARGE SCALE GENOMIC DNA]</scope>
    <source>
        <strain evidence="1 2">HCH-1</strain>
    </source>
</reference>